<reference evidence="2" key="1">
    <citation type="submission" date="2021-04" db="EMBL/GenBank/DDBJ databases">
        <title>Draft Genome Sequence of Pandoravirus japonicus, Isolated from the Sabaishi River of Niigata, Japan.</title>
        <authorList>
            <person name="Hosokawa N."/>
            <person name="Takahashi H."/>
            <person name="Aoki K."/>
            <person name="Takemura M."/>
        </authorList>
    </citation>
    <scope>NUCLEOTIDE SEQUENCE</scope>
</reference>
<sequence length="209" mass="22342">MSKSAGHRASSPTVAGPDGRRWFAARDDEAGWGRFASQHESAAGAQGLPRTQHFCAANEGIDLRNSGPVERLFELICSKPYSPTYYVKDACSRSGDGRELCFADAMRVIDGDPPLRPIMPVDYAGTVAARSGIALKADPSAAAFVSTVEDARLCVLVDRMSIDTPLREAIRTRCHNDKKTDFEDVYVAARAAGGSTAAALHAAALVKEE</sequence>
<protein>
    <submittedName>
        <fullName evidence="2">Uncharacterized protein</fullName>
    </submittedName>
</protein>
<evidence type="ECO:0000256" key="1">
    <source>
        <dbReference type="SAM" id="MobiDB-lite"/>
    </source>
</evidence>
<name>A0A811BN62_9VIRU</name>
<dbReference type="Proteomes" id="UP001253637">
    <property type="component" value="Segment"/>
</dbReference>
<dbReference type="EMBL" id="LC625835">
    <property type="protein sequence ID" value="BCU03268.1"/>
    <property type="molecule type" value="Genomic_DNA"/>
</dbReference>
<proteinExistence type="predicted"/>
<evidence type="ECO:0000313" key="2">
    <source>
        <dbReference type="EMBL" id="BCU03268.1"/>
    </source>
</evidence>
<accession>A0A811BN62</accession>
<organism evidence="2 3">
    <name type="scientific">Pandoravirus japonicus</name>
    <dbReference type="NCBI Taxonomy" id="2823154"/>
    <lineage>
        <taxon>Viruses</taxon>
        <taxon>Pandoravirus</taxon>
    </lineage>
</organism>
<evidence type="ECO:0000313" key="3">
    <source>
        <dbReference type="Proteomes" id="UP001253637"/>
    </source>
</evidence>
<feature type="region of interest" description="Disordered" evidence="1">
    <location>
        <begin position="1"/>
        <end position="20"/>
    </location>
</feature>